<dbReference type="Proteomes" id="UP001165296">
    <property type="component" value="Unassembled WGS sequence"/>
</dbReference>
<protein>
    <submittedName>
        <fullName evidence="1">Carboxypeptidase-like regulatory domain-containing protein</fullName>
    </submittedName>
</protein>
<keyword evidence="2" id="KW-1185">Reference proteome</keyword>
<organism evidence="1 2">
    <name type="scientific">Hymenobacter lucidus</name>
    <dbReference type="NCBI Taxonomy" id="2880930"/>
    <lineage>
        <taxon>Bacteria</taxon>
        <taxon>Pseudomonadati</taxon>
        <taxon>Bacteroidota</taxon>
        <taxon>Cytophagia</taxon>
        <taxon>Cytophagales</taxon>
        <taxon>Hymenobacteraceae</taxon>
        <taxon>Hymenobacter</taxon>
    </lineage>
</organism>
<evidence type="ECO:0000313" key="1">
    <source>
        <dbReference type="EMBL" id="MCB2409989.1"/>
    </source>
</evidence>
<name>A0ABS8AW28_9BACT</name>
<gene>
    <name evidence="1" type="ORF">LGH74_18505</name>
</gene>
<comment type="caution">
    <text evidence="1">The sequence shown here is derived from an EMBL/GenBank/DDBJ whole genome shotgun (WGS) entry which is preliminary data.</text>
</comment>
<dbReference type="EMBL" id="JAJADR010000006">
    <property type="protein sequence ID" value="MCB2409989.1"/>
    <property type="molecule type" value="Genomic_DNA"/>
</dbReference>
<dbReference type="InterPro" id="IPR008969">
    <property type="entry name" value="CarboxyPept-like_regulatory"/>
</dbReference>
<proteinExistence type="predicted"/>
<accession>A0ABS8AW28</accession>
<evidence type="ECO:0000313" key="2">
    <source>
        <dbReference type="Proteomes" id="UP001165296"/>
    </source>
</evidence>
<dbReference type="Gene3D" id="2.60.40.1120">
    <property type="entry name" value="Carboxypeptidase-like, regulatory domain"/>
    <property type="match status" value="1"/>
</dbReference>
<dbReference type="SUPFAM" id="SSF49464">
    <property type="entry name" value="Carboxypeptidase regulatory domain-like"/>
    <property type="match status" value="1"/>
</dbReference>
<sequence length="220" mass="23417">MSNLPKPQPCGQNWLAMQPTANGRRCGQCEKEIYDFSAMSWPAIARTQAAHGNALCGMYAPEQLAHWGQTPPASACARLAAATSIALALAAIPAAAQVVPPTRLTLSGTVTMLSPKGKPKPLPFATVLLAGTSTGVSTDERGYYELPVPDDVATPTLVFSSIGFENVEWAVPAASQGVVQHDAQLAINPNSALSVFSVRKPTAVERTKWTLRRWLGRQPQ</sequence>
<dbReference type="Pfam" id="PF13715">
    <property type="entry name" value="CarbopepD_reg_2"/>
    <property type="match status" value="1"/>
</dbReference>
<reference evidence="1" key="1">
    <citation type="submission" date="2021-10" db="EMBL/GenBank/DDBJ databases">
        <authorList>
            <person name="Dean J.D."/>
            <person name="Kim M.K."/>
            <person name="Newey C.N."/>
            <person name="Stoker T.S."/>
            <person name="Thompson D.W."/>
            <person name="Grose J.H."/>
        </authorList>
    </citation>
    <scope>NUCLEOTIDE SEQUENCE</scope>
    <source>
        <strain evidence="1">BT178</strain>
    </source>
</reference>
<dbReference type="RefSeq" id="WP_226177902.1">
    <property type="nucleotide sequence ID" value="NZ_JAJADR010000006.1"/>
</dbReference>